<feature type="region of interest" description="Disordered" evidence="1">
    <location>
        <begin position="238"/>
        <end position="301"/>
    </location>
</feature>
<dbReference type="Proteomes" id="UP000814243">
    <property type="component" value="Unassembled WGS sequence"/>
</dbReference>
<dbReference type="EMBL" id="JACEFF010000661">
    <property type="protein sequence ID" value="KAH9633243.1"/>
    <property type="molecule type" value="Genomic_DNA"/>
</dbReference>
<evidence type="ECO:0000313" key="3">
    <source>
        <dbReference type="Proteomes" id="UP000814243"/>
    </source>
</evidence>
<dbReference type="InterPro" id="IPR027417">
    <property type="entry name" value="P-loop_NTPase"/>
</dbReference>
<organism evidence="2 3">
    <name type="scientific">Spodoptera exigua</name>
    <name type="common">Beet armyworm</name>
    <name type="synonym">Noctua fulgens</name>
    <dbReference type="NCBI Taxonomy" id="7107"/>
    <lineage>
        <taxon>Eukaryota</taxon>
        <taxon>Metazoa</taxon>
        <taxon>Ecdysozoa</taxon>
        <taxon>Arthropoda</taxon>
        <taxon>Hexapoda</taxon>
        <taxon>Insecta</taxon>
        <taxon>Pterygota</taxon>
        <taxon>Neoptera</taxon>
        <taxon>Endopterygota</taxon>
        <taxon>Lepidoptera</taxon>
        <taxon>Glossata</taxon>
        <taxon>Ditrysia</taxon>
        <taxon>Noctuoidea</taxon>
        <taxon>Noctuidae</taxon>
        <taxon>Amphipyrinae</taxon>
        <taxon>Spodoptera</taxon>
    </lineage>
</organism>
<protein>
    <submittedName>
        <fullName evidence="2">Uncharacterized protein</fullName>
    </submittedName>
</protein>
<accession>A0A922SDT1</accession>
<name>A0A922SDT1_SPOEX</name>
<evidence type="ECO:0000313" key="2">
    <source>
        <dbReference type="EMBL" id="KAH9633243.1"/>
    </source>
</evidence>
<dbReference type="Gene3D" id="3.40.50.300">
    <property type="entry name" value="P-loop containing nucleotide triphosphate hydrolases"/>
    <property type="match status" value="1"/>
</dbReference>
<gene>
    <name evidence="2" type="ORF">HF086_006845</name>
</gene>
<dbReference type="SUPFAM" id="SSF52540">
    <property type="entry name" value="P-loop containing nucleoside triphosphate hydrolases"/>
    <property type="match status" value="1"/>
</dbReference>
<reference evidence="2" key="1">
    <citation type="journal article" date="2021" name="G3 (Bethesda)">
        <title>Genome and transcriptome analysis of the beet armyworm Spodoptera exigua reveals targets for pest control. .</title>
        <authorList>
            <person name="Simon S."/>
            <person name="Breeschoten T."/>
            <person name="Jansen H.J."/>
            <person name="Dirks R.P."/>
            <person name="Schranz M.E."/>
            <person name="Ros V.I.D."/>
        </authorList>
    </citation>
    <scope>NUCLEOTIDE SEQUENCE</scope>
    <source>
        <strain evidence="2">TB_SE_WUR_2020</strain>
    </source>
</reference>
<feature type="compositionally biased region" description="Polar residues" evidence="1">
    <location>
        <begin position="238"/>
        <end position="252"/>
    </location>
</feature>
<comment type="caution">
    <text evidence="2">The sequence shown here is derived from an EMBL/GenBank/DDBJ whole genome shotgun (WGS) entry which is preliminary data.</text>
</comment>
<dbReference type="AlphaFoldDB" id="A0A922SDT1"/>
<sequence length="487" mass="55876">MFVCIAGNLSRRLVKECSSHIQLARRHTTATFHFADHYIEITRSKFDDMLLAGDYLTYSEMDGESYGLSRQEAFVSEGKVKIACMDLSSALMLKLRGYRPYMILATYTDRKSLSTIQERRKTYRKSTRERMSLETPMERSTLQVMLSGRIIITGIINEIILGLPDEKNQSEFMMESECSLMMDSDARANKDFLKGYDILALLNSSTSSLDEVMKQTHEKSSMEERSLYSLFKESQGTEYASDVNGQNLSYQERNVKRPSRQKPVDKHSKQSSISHSHRLIIPDSSKSSNSKSVTFTSQDGQVEQDVTGLMVEPPVPDSNNKEVEKQIRSISTRIPWQTAQWRGSQVAMDESDLWIAFLTEAGYLQASDINTQLSDTYTPRFSKTEDDTILRQITDMQLPSDTPTIGLTDPYEHVHRKNPGLFWDTVAMDDPDQAYIKVRRIIRDIVNSQKTLKPMFDIDFAQYKEHPTVQRKLTKIRSQIAPQQLFH</sequence>
<evidence type="ECO:0000256" key="1">
    <source>
        <dbReference type="SAM" id="MobiDB-lite"/>
    </source>
</evidence>
<proteinExistence type="predicted"/>